<evidence type="ECO:0000313" key="3">
    <source>
        <dbReference type="EnsemblMetazoa" id="tetur41g00280.1"/>
    </source>
</evidence>
<feature type="region of interest" description="Disordered" evidence="1">
    <location>
        <begin position="1440"/>
        <end position="1482"/>
    </location>
</feature>
<feature type="region of interest" description="Disordered" evidence="1">
    <location>
        <begin position="1566"/>
        <end position="1796"/>
    </location>
</feature>
<dbReference type="EMBL" id="CAEY01001178">
    <property type="status" value="NOT_ANNOTATED_CDS"/>
    <property type="molecule type" value="Genomic_DNA"/>
</dbReference>
<feature type="compositionally biased region" description="Low complexity" evidence="1">
    <location>
        <begin position="1999"/>
        <end position="2061"/>
    </location>
</feature>
<sequence>MVDVQLYVYGRSLLMKKRALTDKKDDDTKRRAEEHTYYVELAGTLAARMRDMPKKITKNEILNQTFNEINQIHKSTNHSGDLQTAEVSSSASTLCSSAVFSPWILEAIDGFLFVVDQDGIIQYITHNVHTFLRYKENELRGSPIGNIIHVGDLAKFNSKLLPMSALGNGLGWSGTSTSSLNTTNRGNGGSDISSSSRGFSSSPCSNDVSPSMLIGGLKSLGGVGGSTSSSGANKSDTFNARFLVNPNPTTAGDDNNDVNENDINSNDEFIIPSLTSNSSIRKSNNEFGENSGAINRDNIVSGCSLNKLSDGNAGVDEPVYQNLQLSVTLLPAPNYDRSSSSSNGNDFVLFCMARRIPQIEDSPMSNNVEQFSTKLDLEGKILTIDTSGVSATYSQYLNKTLIDKCILELGDPFDVINDHLRSTLKGNMELSPCYKFRVASDKYLLVQTQSRLWEADDKRNAFISSLHSIITNPDETAANVSSQHQKQLQHVNTLTGTSSSTPDNSNFVGSPVSSYTRDCSNTVKSLVPSPFQSFGPVSPSSNSGSADYSLNDCLGLSKMFPSGLLDFDTNSENAEGSSSDDINETDKNSSDLKSSQNSQASVNVSSLMSHTSFVPSVSSSSSNYNPGKQNNSPVPRITPSSTTSGLRMGSTYSSATNEMLSQGTRQGALGIGLGSGSGSGSGQQSRQPPSPLSSRQPSPAPGSVPIQQLQIPSPEQPAVTPQAIQSPSGPASTQKLRNLLTQGIEADSPSNSEINQSNPGNHELLLELLNTEDEDVSGSSANNKSNTLTYGGNSSSNLLSGSMSVETTSTTDQSTTPFGASQSTSLSSNVSFKLTSSNLGQSSNDNVGNNNNMLRQLLNEDDSSKLYRRNQELINQWKEDGQSSSSNVSTGLPTSLSDVLMPPSSGSVFPSSRFTGGPGSVKRKSVDEHQLENETISGSQASTPGGNYSTGVSSKRPSLGGLSPGPQYNQTGKSPLTGLAGGGSLASSSQSIGNVSSASSSLSGIGIGTSIGSTTSTTISTSVTTTGATCGSTSGLASSGHGSGQPAQLAIQNPMLTSMLAQTPKTLPTPPISIPTSIVSQVPQERLPKNLEKKLIHTPANQMIGITSLASSVSSPTVVSSHVTSGGSQGIVSIANASISSSSHMTIKPRQSAPPSLSLQPTPQHQQQQQQLQQQQQQQQQQSQLLPQLHQPPQQSHLPQTSQQAFVISNSGQLQNFRPLHSQTQVQIVQTPARYPVFPDNRATAQPIQQLSNVQPGLHHQQLPNSGGQPNVSGQIKTNLTGLSQSQQPQLQQPLPQVSPQSPNVQSHVAFIESISSTTSSSISSSSILASSSLLPAVQDSQDPMQSEILDQVWSMQQELNIEPAQQSTITATAHSTTDDSMILDMLDAVLDPLSSNSSIHSTINLPVSSGISGSNLVSPPPDLNEMKAISEIRRQLMSCETSPSQPNHPGPLPATSRPPVFTHQTGSLPSPSLQQQQPNFSNSPAFQSPLCPPPAYGVTSVSAATPGSVHGVSSQSSQQQLILQQPGVSGGPGMRRFPGPPHPNGNLQSYPSQIIQHRATEHPQFNVTPGVVGPPLQLQPRGKGPMDSKKQRLFMAQQQQEKQRLLAQQTQQEYTLHTPPDRTESGEMPPNVSLQIKSRMGTMTPETGQLSPRYPILNVNAPTGGVQAQSSLPQSPAGGGNGPPSSSVASSLQSSFTSPSTGGPSTTYGQPAPQPSHRMSPHPYTSVPSPVGGRGPNSPAAHLQLASPQPSSTSSPVSAPHGWPPPVSTSNVPIATGAGPNSIRTLGPTGLPANRIQQQNPMLNAQLSQGTFSTTTAQPNIRCTSQPSPANQRLCNNRGSMASPSPSPLHSASRNSPIPQYPSSPGLYQSDRQTPVSSVGPLSSQATSSNIGQPRMINQSMHPQQQQRPQMMANRVNSPRFAARVSSGDDGSGCPGSSMGSPYSYPQPSTPIMDTSNPSGVSQNQFIFDNRSVSGAQTSTSKSEFIKQELRTMIGARNQQAQQQQQVHQQHQPQQQQAQAQQQPSVSQQSQSQQQPNQHMHQSSSMTPSSSQSTSSNMLCVSSSSNSLTAADLESFGFAFDFSEPGIVSSGTSVNSNCGPGSPLFSNMFDNGSQVSSPLTSSSSTAQGSMTFSSSDNNGSDQKRSLLQELLSSPSMPP</sequence>
<feature type="compositionally biased region" description="Polar residues" evidence="1">
    <location>
        <begin position="904"/>
        <end position="914"/>
    </location>
</feature>
<feature type="compositionally biased region" description="Low complexity" evidence="1">
    <location>
        <begin position="2114"/>
        <end position="2136"/>
    </location>
</feature>
<dbReference type="Proteomes" id="UP000015104">
    <property type="component" value="Unassembled WGS sequence"/>
</dbReference>
<dbReference type="Gene3D" id="3.30.450.20">
    <property type="entry name" value="PAS domain"/>
    <property type="match status" value="2"/>
</dbReference>
<feature type="compositionally biased region" description="Low complexity" evidence="1">
    <location>
        <begin position="791"/>
        <end position="816"/>
    </location>
</feature>
<feature type="compositionally biased region" description="Polar residues" evidence="1">
    <location>
        <begin position="623"/>
        <end position="650"/>
    </location>
</feature>
<feature type="compositionally biased region" description="Polar residues" evidence="1">
    <location>
        <begin position="933"/>
        <end position="956"/>
    </location>
</feature>
<feature type="compositionally biased region" description="Low complexity" evidence="1">
    <location>
        <begin position="594"/>
        <end position="622"/>
    </location>
</feature>
<reference evidence="3" key="2">
    <citation type="submission" date="2015-06" db="UniProtKB">
        <authorList>
            <consortium name="EnsemblMetazoa"/>
        </authorList>
    </citation>
    <scope>IDENTIFICATION</scope>
</reference>
<dbReference type="GO" id="GO:0045944">
    <property type="term" value="P:positive regulation of transcription by RNA polymerase II"/>
    <property type="evidence" value="ECO:0007669"/>
    <property type="project" value="TreeGrafter"/>
</dbReference>
<evidence type="ECO:0000256" key="1">
    <source>
        <dbReference type="SAM" id="MobiDB-lite"/>
    </source>
</evidence>
<feature type="compositionally biased region" description="Low complexity" evidence="1">
    <location>
        <begin position="1154"/>
        <end position="1202"/>
    </location>
</feature>
<feature type="compositionally biased region" description="Low complexity" evidence="1">
    <location>
        <begin position="1283"/>
        <end position="1304"/>
    </location>
</feature>
<feature type="compositionally biased region" description="Polar residues" evidence="1">
    <location>
        <begin position="1951"/>
        <end position="1964"/>
    </location>
</feature>
<dbReference type="STRING" id="32264.T1L4V7"/>
<feature type="compositionally biased region" description="Low complexity" evidence="1">
    <location>
        <begin position="1468"/>
        <end position="1482"/>
    </location>
</feature>
<dbReference type="PROSITE" id="PS50112">
    <property type="entry name" value="PAS"/>
    <property type="match status" value="1"/>
</dbReference>
<evidence type="ECO:0000259" key="2">
    <source>
        <dbReference type="PROSITE" id="PS50112"/>
    </source>
</evidence>
<dbReference type="HOGENOM" id="CLU_231672_0_0_1"/>
<feature type="compositionally biased region" description="Low complexity" evidence="1">
    <location>
        <begin position="1841"/>
        <end position="1854"/>
    </location>
</feature>
<name>T1L4V7_TETUR</name>
<feature type="compositionally biased region" description="Polar residues" evidence="1">
    <location>
        <begin position="1855"/>
        <end position="1896"/>
    </location>
</feature>
<feature type="compositionally biased region" description="Gly residues" evidence="1">
    <location>
        <begin position="669"/>
        <end position="681"/>
    </location>
</feature>
<dbReference type="Pfam" id="PF14598">
    <property type="entry name" value="PAS_11"/>
    <property type="match status" value="1"/>
</dbReference>
<dbReference type="eggNOG" id="KOG3561">
    <property type="taxonomic scope" value="Eukaryota"/>
</dbReference>
<dbReference type="PANTHER" id="PTHR10684">
    <property type="entry name" value="NUCLEAR RECEPTOR COACTIVATOR"/>
    <property type="match status" value="1"/>
</dbReference>
<dbReference type="GO" id="GO:0005634">
    <property type="term" value="C:nucleus"/>
    <property type="evidence" value="ECO:0007669"/>
    <property type="project" value="InterPro"/>
</dbReference>
<feature type="compositionally biased region" description="Polar residues" evidence="1">
    <location>
        <begin position="568"/>
        <end position="580"/>
    </location>
</feature>
<dbReference type="SMART" id="SM00091">
    <property type="entry name" value="PAS"/>
    <property type="match status" value="1"/>
</dbReference>
<feature type="compositionally biased region" description="Polar residues" evidence="1">
    <location>
        <begin position="777"/>
        <end position="790"/>
    </location>
</feature>
<keyword evidence="4" id="KW-1185">Reference proteome</keyword>
<feature type="compositionally biased region" description="Polar residues" evidence="1">
    <location>
        <begin position="1818"/>
        <end position="1840"/>
    </location>
</feature>
<protein>
    <recommendedName>
        <fullName evidence="2">PAS domain-containing protein</fullName>
    </recommendedName>
</protein>
<dbReference type="PANTHER" id="PTHR10684:SF4">
    <property type="entry name" value="TAIMAN, ISOFORM G"/>
    <property type="match status" value="1"/>
</dbReference>
<dbReference type="EnsemblMetazoa" id="tetur41g00280.1">
    <property type="protein sequence ID" value="tetur41g00280.1"/>
    <property type="gene ID" value="tetur41g00280"/>
</dbReference>
<dbReference type="CDD" id="cd00130">
    <property type="entry name" value="PAS"/>
    <property type="match status" value="1"/>
</dbReference>
<dbReference type="GO" id="GO:0016922">
    <property type="term" value="F:nuclear receptor binding"/>
    <property type="evidence" value="ECO:0007669"/>
    <property type="project" value="TreeGrafter"/>
</dbReference>
<feature type="region of interest" description="Disordered" evidence="1">
    <location>
        <begin position="1256"/>
        <end position="1304"/>
    </location>
</feature>
<feature type="compositionally biased region" description="Low complexity" evidence="1">
    <location>
        <begin position="1748"/>
        <end position="1761"/>
    </location>
</feature>
<feature type="region of interest" description="Disordered" evidence="1">
    <location>
        <begin position="877"/>
        <end position="1046"/>
    </location>
</feature>
<feature type="region of interest" description="Disordered" evidence="1">
    <location>
        <begin position="667"/>
        <end position="733"/>
    </location>
</feature>
<proteinExistence type="predicted"/>
<dbReference type="GO" id="GO:0003713">
    <property type="term" value="F:transcription coactivator activity"/>
    <property type="evidence" value="ECO:0007669"/>
    <property type="project" value="InterPro"/>
</dbReference>
<feature type="region of interest" description="Disordered" evidence="1">
    <location>
        <begin position="1142"/>
        <end position="1202"/>
    </location>
</feature>
<feature type="region of interest" description="Disordered" evidence="1">
    <location>
        <begin position="2109"/>
        <end position="2159"/>
    </location>
</feature>
<dbReference type="GO" id="GO:0032870">
    <property type="term" value="P:cellular response to hormone stimulus"/>
    <property type="evidence" value="ECO:0007669"/>
    <property type="project" value="TreeGrafter"/>
</dbReference>
<dbReference type="InterPro" id="IPR000014">
    <property type="entry name" value="PAS"/>
</dbReference>
<feature type="compositionally biased region" description="Low complexity" evidence="1">
    <location>
        <begin position="1684"/>
        <end position="1708"/>
    </location>
</feature>
<feature type="compositionally biased region" description="Polar residues" evidence="1">
    <location>
        <begin position="1262"/>
        <end position="1282"/>
    </location>
</feature>
<organism evidence="3 4">
    <name type="scientific">Tetranychus urticae</name>
    <name type="common">Two-spotted spider mite</name>
    <dbReference type="NCBI Taxonomy" id="32264"/>
    <lineage>
        <taxon>Eukaryota</taxon>
        <taxon>Metazoa</taxon>
        <taxon>Ecdysozoa</taxon>
        <taxon>Arthropoda</taxon>
        <taxon>Chelicerata</taxon>
        <taxon>Arachnida</taxon>
        <taxon>Acari</taxon>
        <taxon>Acariformes</taxon>
        <taxon>Trombidiformes</taxon>
        <taxon>Prostigmata</taxon>
        <taxon>Eleutherengona</taxon>
        <taxon>Raphignathae</taxon>
        <taxon>Tetranychoidea</taxon>
        <taxon>Tetranychidae</taxon>
        <taxon>Tetranychus</taxon>
    </lineage>
</organism>
<feature type="region of interest" description="Disordered" evidence="1">
    <location>
        <begin position="1818"/>
        <end position="1896"/>
    </location>
</feature>
<feature type="domain" description="PAS" evidence="2">
    <location>
        <begin position="104"/>
        <end position="160"/>
    </location>
</feature>
<feature type="compositionally biased region" description="Polar residues" evidence="1">
    <location>
        <begin position="817"/>
        <end position="827"/>
    </location>
</feature>
<feature type="region of interest" description="Disordered" evidence="1">
    <location>
        <begin position="1998"/>
        <end position="2061"/>
    </location>
</feature>
<feature type="compositionally biased region" description="Polar residues" evidence="1">
    <location>
        <begin position="882"/>
        <end position="897"/>
    </location>
</feature>
<feature type="region of interest" description="Disordered" evidence="1">
    <location>
        <begin position="224"/>
        <end position="258"/>
    </location>
</feature>
<feature type="compositionally biased region" description="Low complexity" evidence="1">
    <location>
        <begin position="1597"/>
        <end position="1614"/>
    </location>
</feature>
<dbReference type="InterPro" id="IPR035965">
    <property type="entry name" value="PAS-like_dom_sf"/>
</dbReference>
<feature type="compositionally biased region" description="Polar residues" evidence="1">
    <location>
        <begin position="722"/>
        <end position="733"/>
    </location>
</feature>
<feature type="compositionally biased region" description="Low complexity" evidence="1">
    <location>
        <begin position="985"/>
        <end position="1040"/>
    </location>
</feature>
<dbReference type="SUPFAM" id="SSF55785">
    <property type="entry name" value="PYP-like sensor domain (PAS domain)"/>
    <property type="match status" value="1"/>
</dbReference>
<feature type="compositionally biased region" description="Low complexity" evidence="1">
    <location>
        <begin position="1936"/>
        <end position="1948"/>
    </location>
</feature>
<feature type="region of interest" description="Disordered" evidence="1">
    <location>
        <begin position="181"/>
        <end position="206"/>
    </location>
</feature>
<feature type="region of interest" description="Disordered" evidence="1">
    <location>
        <begin position="1923"/>
        <end position="1964"/>
    </location>
</feature>
<feature type="region of interest" description="Disordered" evidence="1">
    <location>
        <begin position="568"/>
        <end position="650"/>
    </location>
</feature>
<dbReference type="InterPro" id="IPR017426">
    <property type="entry name" value="Nuclear_rcpt_coactivator"/>
</dbReference>
<reference evidence="4" key="1">
    <citation type="submission" date="2011-08" db="EMBL/GenBank/DDBJ databases">
        <authorList>
            <person name="Rombauts S."/>
        </authorList>
    </citation>
    <scope>NUCLEOTIDE SEQUENCE</scope>
    <source>
        <strain evidence="4">London</strain>
    </source>
</reference>
<evidence type="ECO:0000313" key="4">
    <source>
        <dbReference type="Proteomes" id="UP000015104"/>
    </source>
</evidence>
<feature type="region of interest" description="Disordered" evidence="1">
    <location>
        <begin position="773"/>
        <end position="827"/>
    </location>
</feature>
<feature type="compositionally biased region" description="Low complexity" evidence="1">
    <location>
        <begin position="682"/>
        <end position="697"/>
    </location>
</feature>
<accession>T1L4V7</accession>